<accession>A0A2N9HUR4</accession>
<sequence length="422" mass="48193">MSDNASVSYDFLSDEIVTQILLRLPIKSIITSICVCKTWKSIIQNPTFISTHLHHSTTTNHLLLFTIFSGSKQIYALHNDDDNDFTEHTRFDFLVDSFTINPRFRVVATCNGLVCFSDDLLGYTNRFYLWNPCVRKYVKLPYPNFTFEDGDEFIHSIGFGFDRKTNDYKVVRMVSPQDDPDCGKDRPMVEVYTLSTGEWRMVTPVLSPICILHDCPTPAFVNGALHWIGVRRDTTAFVNGALLWIGHRMNGELSAVYGNSIALFHSSYFRGFLDIWVMKEYGVASSWTKVLAFTEHNPGDSPLALGFRRNSQLVLQVQDLKLISVDLGNQNMKDLGYQNGKDIGINTFKYTFVGSYVESLVLLDKAANGSDMRHQDKLLIKVVVTVDYIEMPIFLLKNIPIEPCSLRKQLTRRYCLLWVVKN</sequence>
<protein>
    <recommendedName>
        <fullName evidence="1">F-box domain-containing protein</fullName>
    </recommendedName>
</protein>
<dbReference type="EMBL" id="OIVN01004090">
    <property type="protein sequence ID" value="SPD15401.1"/>
    <property type="molecule type" value="Genomic_DNA"/>
</dbReference>
<evidence type="ECO:0000313" key="2">
    <source>
        <dbReference type="EMBL" id="SPD15401.1"/>
    </source>
</evidence>
<name>A0A2N9HUR4_FAGSY</name>
<gene>
    <name evidence="2" type="ORF">FSB_LOCUS43283</name>
</gene>
<dbReference type="InterPro" id="IPR001810">
    <property type="entry name" value="F-box_dom"/>
</dbReference>
<proteinExistence type="predicted"/>
<dbReference type="InterPro" id="IPR050796">
    <property type="entry name" value="SCF_F-box_component"/>
</dbReference>
<dbReference type="Gene3D" id="1.20.1280.50">
    <property type="match status" value="1"/>
</dbReference>
<evidence type="ECO:0000259" key="1">
    <source>
        <dbReference type="SMART" id="SM00256"/>
    </source>
</evidence>
<organism evidence="2">
    <name type="scientific">Fagus sylvatica</name>
    <name type="common">Beechnut</name>
    <dbReference type="NCBI Taxonomy" id="28930"/>
    <lineage>
        <taxon>Eukaryota</taxon>
        <taxon>Viridiplantae</taxon>
        <taxon>Streptophyta</taxon>
        <taxon>Embryophyta</taxon>
        <taxon>Tracheophyta</taxon>
        <taxon>Spermatophyta</taxon>
        <taxon>Magnoliopsida</taxon>
        <taxon>eudicotyledons</taxon>
        <taxon>Gunneridae</taxon>
        <taxon>Pentapetalae</taxon>
        <taxon>rosids</taxon>
        <taxon>fabids</taxon>
        <taxon>Fagales</taxon>
        <taxon>Fagaceae</taxon>
        <taxon>Fagus</taxon>
    </lineage>
</organism>
<dbReference type="SMART" id="SM00256">
    <property type="entry name" value="FBOX"/>
    <property type="match status" value="1"/>
</dbReference>
<dbReference type="NCBIfam" id="TIGR01640">
    <property type="entry name" value="F_box_assoc_1"/>
    <property type="match status" value="1"/>
</dbReference>
<dbReference type="PANTHER" id="PTHR31672">
    <property type="entry name" value="BNACNNG10540D PROTEIN"/>
    <property type="match status" value="1"/>
</dbReference>
<dbReference type="PANTHER" id="PTHR31672:SF13">
    <property type="entry name" value="F-BOX PROTEIN CPR30-LIKE"/>
    <property type="match status" value="1"/>
</dbReference>
<dbReference type="InterPro" id="IPR017451">
    <property type="entry name" value="F-box-assoc_interact_dom"/>
</dbReference>
<dbReference type="InterPro" id="IPR006527">
    <property type="entry name" value="F-box-assoc_dom_typ1"/>
</dbReference>
<dbReference type="Pfam" id="PF07734">
    <property type="entry name" value="FBA_1"/>
    <property type="match status" value="1"/>
</dbReference>
<reference evidence="2" key="1">
    <citation type="submission" date="2018-02" db="EMBL/GenBank/DDBJ databases">
        <authorList>
            <person name="Cohen D.B."/>
            <person name="Kent A.D."/>
        </authorList>
    </citation>
    <scope>NUCLEOTIDE SEQUENCE</scope>
</reference>
<dbReference type="AlphaFoldDB" id="A0A2N9HUR4"/>
<dbReference type="CDD" id="cd22157">
    <property type="entry name" value="F-box_AtFBW1-like"/>
    <property type="match status" value="1"/>
</dbReference>
<feature type="domain" description="F-box" evidence="1">
    <location>
        <begin position="12"/>
        <end position="52"/>
    </location>
</feature>
<dbReference type="SUPFAM" id="SSF81383">
    <property type="entry name" value="F-box domain"/>
    <property type="match status" value="1"/>
</dbReference>
<dbReference type="Pfam" id="PF00646">
    <property type="entry name" value="F-box"/>
    <property type="match status" value="1"/>
</dbReference>
<dbReference type="InterPro" id="IPR036047">
    <property type="entry name" value="F-box-like_dom_sf"/>
</dbReference>